<feature type="region of interest" description="Disordered" evidence="1">
    <location>
        <begin position="185"/>
        <end position="227"/>
    </location>
</feature>
<keyword evidence="2" id="KW-0472">Membrane</keyword>
<keyword evidence="4" id="KW-1185">Reference proteome</keyword>
<dbReference type="PANTHER" id="PTHR16861">
    <property type="entry name" value="GLYCOPROTEIN 38"/>
    <property type="match status" value="1"/>
</dbReference>
<keyword evidence="2" id="KW-1133">Transmembrane helix</keyword>
<gene>
    <name evidence="3" type="ORF">B0T14DRAFT_528657</name>
</gene>
<accession>A0AA39WFN7</accession>
<sequence length="423" mass="44509">MSGFGKFLSAAQEVKHDEPAPTPAPVLVRDADARKRQATTSSSTTFTVTKAPDFTCGFLSGAPGAAITCENKKTCLWESQYIGAVFCGFGDEDPSYLRCFNREAAIDPASCNDVCQSNSFNLLCTDTASPYCRTYAYPSGIRDYRCAATPVTAPQSVLFTYNNQDDRTLTVSELGGAVLSFIPSAAANPGTTPRGRTTTPTSESTTTGGRITTTTVPPTFPPAEGGGSSPPVGAIVGGVVGGLAVIGLLILGAFFLIRRKKSQDLNTTQPGPGVPPTEQNYGYGGPPPMQQHYSMPPPSESLGPVSPTSTYDPTFKGHGSMSMASAVAPGMTQDEYNRMSYAPPIYQQQGGSPPPQTQQTPPMGYQQPQAPYPQQSPSPPVGYQQPAVAPGQGYPAQHAPNGQPLYEIGTAPDQHRGQVHEVS</sequence>
<feature type="region of interest" description="Disordered" evidence="1">
    <location>
        <begin position="264"/>
        <end position="317"/>
    </location>
</feature>
<feature type="compositionally biased region" description="Pro residues" evidence="1">
    <location>
        <begin position="285"/>
        <end position="299"/>
    </location>
</feature>
<feature type="compositionally biased region" description="Low complexity" evidence="1">
    <location>
        <begin position="189"/>
        <end position="217"/>
    </location>
</feature>
<name>A0AA39WFN7_9PEZI</name>
<comment type="caution">
    <text evidence="3">The sequence shown here is derived from an EMBL/GenBank/DDBJ whole genome shotgun (WGS) entry which is preliminary data.</text>
</comment>
<protein>
    <submittedName>
        <fullName evidence="3">Uncharacterized protein</fullName>
    </submittedName>
</protein>
<evidence type="ECO:0000256" key="2">
    <source>
        <dbReference type="SAM" id="Phobius"/>
    </source>
</evidence>
<feature type="compositionally biased region" description="Low complexity" evidence="1">
    <location>
        <begin position="343"/>
        <end position="369"/>
    </location>
</feature>
<feature type="region of interest" description="Disordered" evidence="1">
    <location>
        <begin position="343"/>
        <end position="423"/>
    </location>
</feature>
<feature type="transmembrane region" description="Helical" evidence="2">
    <location>
        <begin position="232"/>
        <end position="257"/>
    </location>
</feature>
<evidence type="ECO:0000313" key="3">
    <source>
        <dbReference type="EMBL" id="KAK0614538.1"/>
    </source>
</evidence>
<feature type="compositionally biased region" description="Basic and acidic residues" evidence="1">
    <location>
        <begin position="413"/>
        <end position="423"/>
    </location>
</feature>
<dbReference type="PANTHER" id="PTHR16861:SF4">
    <property type="entry name" value="SH3 DOMAIN PROTEIN (AFU_ORTHOLOGUE AFUA_1G13610)"/>
    <property type="match status" value="1"/>
</dbReference>
<evidence type="ECO:0000256" key="1">
    <source>
        <dbReference type="SAM" id="MobiDB-lite"/>
    </source>
</evidence>
<feature type="compositionally biased region" description="Pro residues" evidence="1">
    <location>
        <begin position="370"/>
        <end position="380"/>
    </location>
</feature>
<dbReference type="AlphaFoldDB" id="A0AA39WFN7"/>
<reference evidence="3" key="1">
    <citation type="submission" date="2023-06" db="EMBL/GenBank/DDBJ databases">
        <title>Genome-scale phylogeny and comparative genomics of the fungal order Sordariales.</title>
        <authorList>
            <consortium name="Lawrence Berkeley National Laboratory"/>
            <person name="Hensen N."/>
            <person name="Bonometti L."/>
            <person name="Westerberg I."/>
            <person name="Brannstrom I.O."/>
            <person name="Guillou S."/>
            <person name="Cros-Aarteil S."/>
            <person name="Calhoun S."/>
            <person name="Haridas S."/>
            <person name="Kuo A."/>
            <person name="Mondo S."/>
            <person name="Pangilinan J."/>
            <person name="Riley R."/>
            <person name="Labutti K."/>
            <person name="Andreopoulos B."/>
            <person name="Lipzen A."/>
            <person name="Chen C."/>
            <person name="Yanf M."/>
            <person name="Daum C."/>
            <person name="Ng V."/>
            <person name="Clum A."/>
            <person name="Steindorff A."/>
            <person name="Ohm R."/>
            <person name="Martin F."/>
            <person name="Silar P."/>
            <person name="Natvig D."/>
            <person name="Lalanne C."/>
            <person name="Gautier V."/>
            <person name="Ament-Velasquez S.L."/>
            <person name="Kruys A."/>
            <person name="Hutchinson M.I."/>
            <person name="Powell A.J."/>
            <person name="Barry K."/>
            <person name="Miller A.N."/>
            <person name="Grigoriev I.V."/>
            <person name="Debuchy R."/>
            <person name="Gladieux P."/>
            <person name="Thoren M.H."/>
            <person name="Johannesson H."/>
        </authorList>
    </citation>
    <scope>NUCLEOTIDE SEQUENCE</scope>
    <source>
        <strain evidence="3">CBS 606.72</strain>
    </source>
</reference>
<organism evidence="3 4">
    <name type="scientific">Immersiella caudata</name>
    <dbReference type="NCBI Taxonomy" id="314043"/>
    <lineage>
        <taxon>Eukaryota</taxon>
        <taxon>Fungi</taxon>
        <taxon>Dikarya</taxon>
        <taxon>Ascomycota</taxon>
        <taxon>Pezizomycotina</taxon>
        <taxon>Sordariomycetes</taxon>
        <taxon>Sordariomycetidae</taxon>
        <taxon>Sordariales</taxon>
        <taxon>Lasiosphaeriaceae</taxon>
        <taxon>Immersiella</taxon>
    </lineage>
</organism>
<evidence type="ECO:0000313" key="4">
    <source>
        <dbReference type="Proteomes" id="UP001175000"/>
    </source>
</evidence>
<keyword evidence="2" id="KW-0812">Transmembrane</keyword>
<dbReference type="Proteomes" id="UP001175000">
    <property type="component" value="Unassembled WGS sequence"/>
</dbReference>
<proteinExistence type="predicted"/>
<dbReference type="EMBL" id="JAULSU010000006">
    <property type="protein sequence ID" value="KAK0614538.1"/>
    <property type="molecule type" value="Genomic_DNA"/>
</dbReference>